<dbReference type="CDD" id="cd00190">
    <property type="entry name" value="Tryp_SPc"/>
    <property type="match status" value="1"/>
</dbReference>
<evidence type="ECO:0000313" key="11">
    <source>
        <dbReference type="Proteomes" id="UP000823561"/>
    </source>
</evidence>
<keyword evidence="5" id="KW-1015">Disulfide bond</keyword>
<keyword evidence="3 7" id="KW-0378">Hydrolase</keyword>
<dbReference type="PRINTS" id="PR00722">
    <property type="entry name" value="CHYMOTRYPSIN"/>
</dbReference>
<reference evidence="10" key="1">
    <citation type="submission" date="2020-10" db="EMBL/GenBank/DDBJ databases">
        <title>Chromosome-scale genome assembly of the Allis shad, Alosa alosa.</title>
        <authorList>
            <person name="Margot Z."/>
            <person name="Christophe K."/>
            <person name="Cabau C."/>
            <person name="Louis A."/>
            <person name="Berthelot C."/>
            <person name="Parey E."/>
            <person name="Roest Crollius H."/>
            <person name="Montfort J."/>
            <person name="Robinson-Rechavi M."/>
            <person name="Bucao C."/>
            <person name="Bouchez O."/>
            <person name="Gislard M."/>
            <person name="Lluch J."/>
            <person name="Milhes M."/>
            <person name="Lampietro C."/>
            <person name="Lopez Roques C."/>
            <person name="Donnadieu C."/>
            <person name="Braasch I."/>
            <person name="Desvignes T."/>
            <person name="Postlethwait J."/>
            <person name="Bobe J."/>
            <person name="Guiguen Y."/>
        </authorList>
    </citation>
    <scope>NUCLEOTIDE SEQUENCE</scope>
    <source>
        <strain evidence="10">M-15738</strain>
        <tissue evidence="10">Blood</tissue>
    </source>
</reference>
<dbReference type="SMART" id="SM00020">
    <property type="entry name" value="Tryp_SPc"/>
    <property type="match status" value="1"/>
</dbReference>
<proteinExistence type="predicted"/>
<accession>A0AAV6FJL5</accession>
<evidence type="ECO:0000256" key="2">
    <source>
        <dbReference type="ARBA" id="ARBA00022729"/>
    </source>
</evidence>
<dbReference type="GO" id="GO:0006508">
    <property type="term" value="P:proteolysis"/>
    <property type="evidence" value="ECO:0007669"/>
    <property type="project" value="UniProtKB-KW"/>
</dbReference>
<keyword evidence="4 7" id="KW-0720">Serine protease</keyword>
<dbReference type="PROSITE" id="PS00135">
    <property type="entry name" value="TRYPSIN_SER"/>
    <property type="match status" value="1"/>
</dbReference>
<comment type="caution">
    <text evidence="10">The sequence shown here is derived from an EMBL/GenBank/DDBJ whole genome shotgun (WGS) entry which is preliminary data.</text>
</comment>
<dbReference type="PANTHER" id="PTHR24253:SF144">
    <property type="entry name" value="CHYMOTRYPSIN-LIKE PROTEASE CTRL-1-RELATED"/>
    <property type="match status" value="1"/>
</dbReference>
<dbReference type="PROSITE" id="PS00134">
    <property type="entry name" value="TRYPSIN_HIS"/>
    <property type="match status" value="1"/>
</dbReference>
<evidence type="ECO:0000256" key="6">
    <source>
        <dbReference type="ARBA" id="ARBA00023180"/>
    </source>
</evidence>
<evidence type="ECO:0000256" key="4">
    <source>
        <dbReference type="ARBA" id="ARBA00022825"/>
    </source>
</evidence>
<dbReference type="GO" id="GO:0004252">
    <property type="term" value="F:serine-type endopeptidase activity"/>
    <property type="evidence" value="ECO:0007669"/>
    <property type="project" value="InterPro"/>
</dbReference>
<dbReference type="SUPFAM" id="SSF50494">
    <property type="entry name" value="Trypsin-like serine proteases"/>
    <property type="match status" value="1"/>
</dbReference>
<keyword evidence="11" id="KW-1185">Reference proteome</keyword>
<dbReference type="AlphaFoldDB" id="A0AAV6FJL5"/>
<dbReference type="InterPro" id="IPR043504">
    <property type="entry name" value="Peptidase_S1_PA_chymotrypsin"/>
</dbReference>
<feature type="chain" id="PRO_5043786834" description="Peptidase S1 domain-containing protein" evidence="8">
    <location>
        <begin position="23"/>
        <end position="300"/>
    </location>
</feature>
<evidence type="ECO:0000256" key="8">
    <source>
        <dbReference type="SAM" id="SignalP"/>
    </source>
</evidence>
<keyword evidence="1 7" id="KW-0645">Protease</keyword>
<dbReference type="InterPro" id="IPR001254">
    <property type="entry name" value="Trypsin_dom"/>
</dbReference>
<name>A0AAV6FJL5_9TELE</name>
<protein>
    <recommendedName>
        <fullName evidence="9">Peptidase S1 domain-containing protein</fullName>
    </recommendedName>
</protein>
<evidence type="ECO:0000256" key="1">
    <source>
        <dbReference type="ARBA" id="ARBA00022670"/>
    </source>
</evidence>
<evidence type="ECO:0000256" key="3">
    <source>
        <dbReference type="ARBA" id="ARBA00022801"/>
    </source>
</evidence>
<dbReference type="PROSITE" id="PS50240">
    <property type="entry name" value="TRYPSIN_DOM"/>
    <property type="match status" value="1"/>
</dbReference>
<dbReference type="Proteomes" id="UP000823561">
    <property type="component" value="Chromosome 22"/>
</dbReference>
<gene>
    <name evidence="10" type="ORF">AALO_G00279910</name>
</gene>
<dbReference type="PANTHER" id="PTHR24253">
    <property type="entry name" value="TRANSMEMBRANE PROTEASE SERINE"/>
    <property type="match status" value="1"/>
</dbReference>
<dbReference type="InterPro" id="IPR033116">
    <property type="entry name" value="TRYPSIN_SER"/>
</dbReference>
<dbReference type="InterPro" id="IPR009003">
    <property type="entry name" value="Peptidase_S1_PA"/>
</dbReference>
<dbReference type="EMBL" id="JADWDJ010000022">
    <property type="protein sequence ID" value="KAG5262875.1"/>
    <property type="molecule type" value="Genomic_DNA"/>
</dbReference>
<dbReference type="Gene3D" id="2.40.10.10">
    <property type="entry name" value="Trypsin-like serine proteases"/>
    <property type="match status" value="1"/>
</dbReference>
<evidence type="ECO:0000259" key="9">
    <source>
        <dbReference type="PROSITE" id="PS50240"/>
    </source>
</evidence>
<dbReference type="FunFam" id="2.40.10.10:FF:000057">
    <property type="entry name" value="Zgc:100868"/>
    <property type="match status" value="1"/>
</dbReference>
<dbReference type="InterPro" id="IPR001314">
    <property type="entry name" value="Peptidase_S1A"/>
</dbReference>
<evidence type="ECO:0000256" key="7">
    <source>
        <dbReference type="RuleBase" id="RU363034"/>
    </source>
</evidence>
<keyword evidence="2 8" id="KW-0732">Signal</keyword>
<evidence type="ECO:0000313" key="10">
    <source>
        <dbReference type="EMBL" id="KAG5262875.1"/>
    </source>
</evidence>
<dbReference type="InterPro" id="IPR018114">
    <property type="entry name" value="TRYPSIN_HIS"/>
</dbReference>
<keyword evidence="6" id="KW-0325">Glycoprotein</keyword>
<feature type="domain" description="Peptidase S1" evidence="9">
    <location>
        <begin position="36"/>
        <end position="271"/>
    </location>
</feature>
<dbReference type="Pfam" id="PF00089">
    <property type="entry name" value="Trypsin"/>
    <property type="match status" value="1"/>
</dbReference>
<feature type="signal peptide" evidence="8">
    <location>
        <begin position="1"/>
        <end position="22"/>
    </location>
</feature>
<organism evidence="10 11">
    <name type="scientific">Alosa alosa</name>
    <name type="common">allis shad</name>
    <dbReference type="NCBI Taxonomy" id="278164"/>
    <lineage>
        <taxon>Eukaryota</taxon>
        <taxon>Metazoa</taxon>
        <taxon>Chordata</taxon>
        <taxon>Craniata</taxon>
        <taxon>Vertebrata</taxon>
        <taxon>Euteleostomi</taxon>
        <taxon>Actinopterygii</taxon>
        <taxon>Neopterygii</taxon>
        <taxon>Teleostei</taxon>
        <taxon>Clupei</taxon>
        <taxon>Clupeiformes</taxon>
        <taxon>Clupeoidei</taxon>
        <taxon>Clupeidae</taxon>
        <taxon>Alosa</taxon>
    </lineage>
</organism>
<evidence type="ECO:0000256" key="5">
    <source>
        <dbReference type="ARBA" id="ARBA00023157"/>
    </source>
</evidence>
<sequence>MSVWRAVCVAVVLYLNAQDVSAQLNVCGQAPLNDRIVGGQDAKAGAWPWMASLHRGSHFCGGSLITKDWVMTAAHCFPSTSTAGLVVYLGRQDQEGSVNPNMVSSKVLSIIKHPSYNDITKNNDIALLRLATSVTFTSYIRPVCLAAADSTFDSGTKTWITGWGTTASGVSLPYPGTLQEVQIPVVAELDCRTAYYPHAAITNNMMCAGLLGQGGKDSCQGDSGGPMVVKQDSVWVQAGIVSFGIRCAMAEFPGVYARVSQFESWINSTIITDRGAGSAGGSPSLLTGLLTISLYLLISA</sequence>